<feature type="repeat" description="WD" evidence="1">
    <location>
        <begin position="113"/>
        <end position="139"/>
    </location>
</feature>
<evidence type="ECO:0000313" key="4">
    <source>
        <dbReference type="Proteomes" id="UP001485043"/>
    </source>
</evidence>
<dbReference type="Pfam" id="PF00400">
    <property type="entry name" value="WD40"/>
    <property type="match status" value="3"/>
</dbReference>
<name>A0AAW1T3A3_9CHLO</name>
<dbReference type="InterPro" id="IPR001680">
    <property type="entry name" value="WD40_rpt"/>
</dbReference>
<accession>A0AAW1T3A3</accession>
<dbReference type="SUPFAM" id="SSF50978">
    <property type="entry name" value="WD40 repeat-like"/>
    <property type="match status" value="1"/>
</dbReference>
<dbReference type="AlphaFoldDB" id="A0AAW1T3A3"/>
<feature type="region of interest" description="Disordered" evidence="2">
    <location>
        <begin position="219"/>
        <end position="252"/>
    </location>
</feature>
<proteinExistence type="predicted"/>
<dbReference type="Proteomes" id="UP001485043">
    <property type="component" value="Unassembled WGS sequence"/>
</dbReference>
<sequence length="339" mass="36496">MRSLSLAVGSAGWSLYEARALLQLATAGVGKQVCVYPIATGEDQLSSIAPSQSLHHGSKLSSLSWSLLHQDVITLGDYDGGVTQLHIPTGHCIWQADDHDGARVWSVDHSPLDPTVMASAGEDGTVRLWQQHSDRPVAIIAPSTQAGLCSVAFCPASSNLLAFASADHNAYVYDLRAQEEPLFVLAGHQDPVSYVKFLASGEDLITASVDGSLAHWQLSSQIGSQDRPHSSSCTPQQPMQPSQPVPGSSSQHLQSIRSFVGHRNRRNFVGLAVEPTTDLIACGSEDSEVYLYHTAWADPMGHQPLYSDRPSQQHPMTSRAAEALSGCHEHQLLLFMSCA</sequence>
<feature type="compositionally biased region" description="Low complexity" evidence="2">
    <location>
        <begin position="230"/>
        <end position="251"/>
    </location>
</feature>
<dbReference type="PANTHER" id="PTHR45389">
    <property type="entry name" value="WD REPEAT-CONTAINING PROTEIN RUP1"/>
    <property type="match status" value="1"/>
</dbReference>
<keyword evidence="4" id="KW-1185">Reference proteome</keyword>
<dbReference type="InterPro" id="IPR044616">
    <property type="entry name" value="RUP1/2"/>
</dbReference>
<evidence type="ECO:0000313" key="3">
    <source>
        <dbReference type="EMBL" id="KAK9863132.1"/>
    </source>
</evidence>
<dbReference type="InterPro" id="IPR015943">
    <property type="entry name" value="WD40/YVTN_repeat-like_dom_sf"/>
</dbReference>
<dbReference type="PANTHER" id="PTHR45389:SF1">
    <property type="entry name" value="WD REPEAT-CONTAINING PROTEIN RUP1"/>
    <property type="match status" value="1"/>
</dbReference>
<gene>
    <name evidence="3" type="ORF">WJX84_000902</name>
</gene>
<dbReference type="InterPro" id="IPR036322">
    <property type="entry name" value="WD40_repeat_dom_sf"/>
</dbReference>
<evidence type="ECO:0000256" key="2">
    <source>
        <dbReference type="SAM" id="MobiDB-lite"/>
    </source>
</evidence>
<feature type="repeat" description="WD" evidence="1">
    <location>
        <begin position="185"/>
        <end position="220"/>
    </location>
</feature>
<comment type="caution">
    <text evidence="3">The sequence shown here is derived from an EMBL/GenBank/DDBJ whole genome shotgun (WGS) entry which is preliminary data.</text>
</comment>
<dbReference type="GO" id="GO:0010224">
    <property type="term" value="P:response to UV-B"/>
    <property type="evidence" value="ECO:0007669"/>
    <property type="project" value="TreeGrafter"/>
</dbReference>
<dbReference type="EMBL" id="JALJOV010000512">
    <property type="protein sequence ID" value="KAK9863132.1"/>
    <property type="molecule type" value="Genomic_DNA"/>
</dbReference>
<reference evidence="3 4" key="1">
    <citation type="journal article" date="2024" name="Nat. Commun.">
        <title>Phylogenomics reveals the evolutionary origins of lichenization in chlorophyte algae.</title>
        <authorList>
            <person name="Puginier C."/>
            <person name="Libourel C."/>
            <person name="Otte J."/>
            <person name="Skaloud P."/>
            <person name="Haon M."/>
            <person name="Grisel S."/>
            <person name="Petersen M."/>
            <person name="Berrin J.G."/>
            <person name="Delaux P.M."/>
            <person name="Dal Grande F."/>
            <person name="Keller J."/>
        </authorList>
    </citation>
    <scope>NUCLEOTIDE SEQUENCE [LARGE SCALE GENOMIC DNA]</scope>
    <source>
        <strain evidence="3 4">SAG 2523</strain>
    </source>
</reference>
<dbReference type="SMART" id="SM00320">
    <property type="entry name" value="WD40"/>
    <property type="match status" value="4"/>
</dbReference>
<keyword evidence="1" id="KW-0853">WD repeat</keyword>
<dbReference type="Gene3D" id="2.130.10.10">
    <property type="entry name" value="YVTN repeat-like/Quinoprotein amine dehydrogenase"/>
    <property type="match status" value="1"/>
</dbReference>
<evidence type="ECO:0000256" key="1">
    <source>
        <dbReference type="PROSITE-ProRule" id="PRU00221"/>
    </source>
</evidence>
<dbReference type="PROSITE" id="PS50294">
    <property type="entry name" value="WD_REPEATS_REGION"/>
    <property type="match status" value="1"/>
</dbReference>
<organism evidence="3 4">
    <name type="scientific">Apatococcus fuscideae</name>
    <dbReference type="NCBI Taxonomy" id="2026836"/>
    <lineage>
        <taxon>Eukaryota</taxon>
        <taxon>Viridiplantae</taxon>
        <taxon>Chlorophyta</taxon>
        <taxon>core chlorophytes</taxon>
        <taxon>Trebouxiophyceae</taxon>
        <taxon>Chlorellales</taxon>
        <taxon>Chlorellaceae</taxon>
        <taxon>Apatococcus</taxon>
    </lineage>
</organism>
<dbReference type="PROSITE" id="PS50082">
    <property type="entry name" value="WD_REPEATS_2"/>
    <property type="match status" value="2"/>
</dbReference>
<protein>
    <submittedName>
        <fullName evidence="3">Uncharacterized protein</fullName>
    </submittedName>
</protein>